<dbReference type="EMBL" id="CP163443">
    <property type="protein sequence ID" value="XDQ50302.1"/>
    <property type="molecule type" value="Genomic_DNA"/>
</dbReference>
<protein>
    <submittedName>
        <fullName evidence="2">Uncharacterized protein</fullName>
    </submittedName>
</protein>
<gene>
    <name evidence="2" type="ORF">AB5J53_00485</name>
</gene>
<name>A0AB39R7Q3_9ACTN</name>
<evidence type="ECO:0000313" key="2">
    <source>
        <dbReference type="EMBL" id="XDQ50302.1"/>
    </source>
</evidence>
<dbReference type="RefSeq" id="WP_369243658.1">
    <property type="nucleotide sequence ID" value="NZ_CP163443.1"/>
</dbReference>
<feature type="region of interest" description="Disordered" evidence="1">
    <location>
        <begin position="1"/>
        <end position="24"/>
    </location>
</feature>
<proteinExistence type="predicted"/>
<organism evidence="2">
    <name type="scientific">Streptomyces sp. R41</name>
    <dbReference type="NCBI Taxonomy" id="3238632"/>
    <lineage>
        <taxon>Bacteria</taxon>
        <taxon>Bacillati</taxon>
        <taxon>Actinomycetota</taxon>
        <taxon>Actinomycetes</taxon>
        <taxon>Kitasatosporales</taxon>
        <taxon>Streptomycetaceae</taxon>
        <taxon>Streptomyces</taxon>
    </lineage>
</organism>
<dbReference type="AlphaFoldDB" id="A0AB39R7Q3"/>
<evidence type="ECO:0000256" key="1">
    <source>
        <dbReference type="SAM" id="MobiDB-lite"/>
    </source>
</evidence>
<reference evidence="2" key="1">
    <citation type="submission" date="2024-07" db="EMBL/GenBank/DDBJ databases">
        <authorList>
            <person name="Yu S.T."/>
        </authorList>
    </citation>
    <scope>NUCLEOTIDE SEQUENCE</scope>
    <source>
        <strain evidence="2">R41</strain>
    </source>
</reference>
<sequence>MSPGRRLVPCRGSQLPSGGPGARSREFPLRIVVDTVDTSDTASIMLCADEHRWAEARFPRSKGAVAIGETPYVRDDVVRDSPPPG</sequence>
<accession>A0AB39R7Q3</accession>